<dbReference type="PANTHER" id="PTHR28653">
    <property type="match status" value="1"/>
</dbReference>
<dbReference type="AlphaFoldDB" id="A0AAE1WZN8"/>
<keyword evidence="2" id="KW-1185">Reference proteome</keyword>
<sequence length="335" mass="37596">MRKVLLCTLARTKSPQEEDDDGLISLLCVSSQWDLRLCFGFCFDCSTTAFSEIHLLRSCNSIVQSAKMVVRFFFKRQPNFQLHEPPHPITLLSGPPSCGKTSLLFQFALNSAAETNGAVVILCNRRRLEASPPFLSQGVDPSSELFQRIQMKYVDDDEGIKNYFAAFHLHDTLPVSVIIDDFADFFNERTCQERYNNPRGRDLAMVRVLALCRNAIDHNKTGACELLFSDTHKGDTLRMLYIYRRWVSCIYTIQKGDGVGSFILKKSYSDTASTKRTRSARYSVALQNLARGWGSGSGSGSGWLTAGKWSTSLPWSPPCPASPFLSHNQVFIFNA</sequence>
<proteinExistence type="predicted"/>
<dbReference type="GO" id="GO:0003697">
    <property type="term" value="F:single-stranded DNA binding"/>
    <property type="evidence" value="ECO:0007669"/>
    <property type="project" value="TreeGrafter"/>
</dbReference>
<dbReference type="Proteomes" id="UP001289374">
    <property type="component" value="Unassembled WGS sequence"/>
</dbReference>
<dbReference type="Gene3D" id="3.40.50.300">
    <property type="entry name" value="P-loop containing nucleotide triphosphate hydrolases"/>
    <property type="match status" value="1"/>
</dbReference>
<gene>
    <name evidence="1" type="ORF">Sango_0998500</name>
</gene>
<evidence type="ECO:0000313" key="2">
    <source>
        <dbReference type="Proteomes" id="UP001289374"/>
    </source>
</evidence>
<dbReference type="GO" id="GO:0000724">
    <property type="term" value="P:double-strand break repair via homologous recombination"/>
    <property type="evidence" value="ECO:0007669"/>
    <property type="project" value="TreeGrafter"/>
</dbReference>
<evidence type="ECO:0000313" key="1">
    <source>
        <dbReference type="EMBL" id="KAK4402578.1"/>
    </source>
</evidence>
<protein>
    <submittedName>
        <fullName evidence="1">Uncharacterized protein</fullName>
    </submittedName>
</protein>
<reference evidence="1" key="1">
    <citation type="submission" date="2020-06" db="EMBL/GenBank/DDBJ databases">
        <authorList>
            <person name="Li T."/>
            <person name="Hu X."/>
            <person name="Zhang T."/>
            <person name="Song X."/>
            <person name="Zhang H."/>
            <person name="Dai N."/>
            <person name="Sheng W."/>
            <person name="Hou X."/>
            <person name="Wei L."/>
        </authorList>
    </citation>
    <scope>NUCLEOTIDE SEQUENCE</scope>
    <source>
        <strain evidence="1">K16</strain>
        <tissue evidence="1">Leaf</tissue>
    </source>
</reference>
<dbReference type="InterPro" id="IPR027417">
    <property type="entry name" value="P-loop_NTPase"/>
</dbReference>
<reference evidence="1" key="2">
    <citation type="journal article" date="2024" name="Plant">
        <title>Genomic evolution and insights into agronomic trait innovations of Sesamum species.</title>
        <authorList>
            <person name="Miao H."/>
            <person name="Wang L."/>
            <person name="Qu L."/>
            <person name="Liu H."/>
            <person name="Sun Y."/>
            <person name="Le M."/>
            <person name="Wang Q."/>
            <person name="Wei S."/>
            <person name="Zheng Y."/>
            <person name="Lin W."/>
            <person name="Duan Y."/>
            <person name="Cao H."/>
            <person name="Xiong S."/>
            <person name="Wang X."/>
            <person name="Wei L."/>
            <person name="Li C."/>
            <person name="Ma Q."/>
            <person name="Ju M."/>
            <person name="Zhao R."/>
            <person name="Li G."/>
            <person name="Mu C."/>
            <person name="Tian Q."/>
            <person name="Mei H."/>
            <person name="Zhang T."/>
            <person name="Gao T."/>
            <person name="Zhang H."/>
        </authorList>
    </citation>
    <scope>NUCLEOTIDE SEQUENCE</scope>
    <source>
        <strain evidence="1">K16</strain>
    </source>
</reference>
<dbReference type="PANTHER" id="PTHR28653:SF1">
    <property type="entry name" value="ATPASE SWSAP1"/>
    <property type="match status" value="1"/>
</dbReference>
<dbReference type="EMBL" id="JACGWL010000005">
    <property type="protein sequence ID" value="KAK4402578.1"/>
    <property type="molecule type" value="Genomic_DNA"/>
</dbReference>
<organism evidence="1 2">
    <name type="scientific">Sesamum angolense</name>
    <dbReference type="NCBI Taxonomy" id="2727404"/>
    <lineage>
        <taxon>Eukaryota</taxon>
        <taxon>Viridiplantae</taxon>
        <taxon>Streptophyta</taxon>
        <taxon>Embryophyta</taxon>
        <taxon>Tracheophyta</taxon>
        <taxon>Spermatophyta</taxon>
        <taxon>Magnoliopsida</taxon>
        <taxon>eudicotyledons</taxon>
        <taxon>Gunneridae</taxon>
        <taxon>Pentapetalae</taxon>
        <taxon>asterids</taxon>
        <taxon>lamiids</taxon>
        <taxon>Lamiales</taxon>
        <taxon>Pedaliaceae</taxon>
        <taxon>Sesamum</taxon>
    </lineage>
</organism>
<accession>A0AAE1WZN8</accession>
<dbReference type="GO" id="GO:0097196">
    <property type="term" value="C:Shu complex"/>
    <property type="evidence" value="ECO:0007669"/>
    <property type="project" value="TreeGrafter"/>
</dbReference>
<dbReference type="SUPFAM" id="SSF52540">
    <property type="entry name" value="P-loop containing nucleoside triphosphate hydrolases"/>
    <property type="match status" value="1"/>
</dbReference>
<comment type="caution">
    <text evidence="1">The sequence shown here is derived from an EMBL/GenBank/DDBJ whole genome shotgun (WGS) entry which is preliminary data.</text>
</comment>
<name>A0AAE1WZN8_9LAMI</name>